<evidence type="ECO:0000313" key="3">
    <source>
        <dbReference type="EMBL" id="URE24716.1"/>
    </source>
</evidence>
<dbReference type="PANTHER" id="PTHR43813">
    <property type="entry name" value="ACYL-ACTIVATING ENZYME 16, CHLOROPLASTIC-RELATED"/>
    <property type="match status" value="1"/>
</dbReference>
<name>A0A9E7GZJ3_9LILI</name>
<dbReference type="GO" id="GO:0008922">
    <property type="term" value="F:long-chain fatty acid [acyl-carrier-protein] ligase activity"/>
    <property type="evidence" value="ECO:0007669"/>
    <property type="project" value="TreeGrafter"/>
</dbReference>
<organism evidence="3 4">
    <name type="scientific">Musa troglodytarum</name>
    <name type="common">fe'i banana</name>
    <dbReference type="NCBI Taxonomy" id="320322"/>
    <lineage>
        <taxon>Eukaryota</taxon>
        <taxon>Viridiplantae</taxon>
        <taxon>Streptophyta</taxon>
        <taxon>Embryophyta</taxon>
        <taxon>Tracheophyta</taxon>
        <taxon>Spermatophyta</taxon>
        <taxon>Magnoliopsida</taxon>
        <taxon>Liliopsida</taxon>
        <taxon>Zingiberales</taxon>
        <taxon>Musaceae</taxon>
        <taxon>Musa</taxon>
    </lineage>
</organism>
<dbReference type="InterPro" id="IPR045851">
    <property type="entry name" value="AMP-bd_C_sf"/>
</dbReference>
<dbReference type="Gene3D" id="3.30.300.30">
    <property type="match status" value="1"/>
</dbReference>
<keyword evidence="1" id="KW-1133">Transmembrane helix</keyword>
<dbReference type="AlphaFoldDB" id="A0A9E7GZJ3"/>
<dbReference type="EMBL" id="CP097510">
    <property type="protein sequence ID" value="URE24716.1"/>
    <property type="molecule type" value="Genomic_DNA"/>
</dbReference>
<dbReference type="Pfam" id="PF23562">
    <property type="entry name" value="AMP-binding_C_3"/>
    <property type="match status" value="1"/>
</dbReference>
<dbReference type="InterPro" id="IPR000873">
    <property type="entry name" value="AMP-dep_synth/lig_dom"/>
</dbReference>
<feature type="transmembrane region" description="Helical" evidence="1">
    <location>
        <begin position="148"/>
        <end position="178"/>
    </location>
</feature>
<sequence>MAFSLHSNIAVCGLDRRCSSELYCFRQDKGLFPRTRRSLRGCRFRGHRVSCHLEVKPLEEKISNDPSLHEWSAVPDIWKSSAEKYGDRVALVDPYHEPPTELTYKQIRLSQFDPPSLDFSLIVAIVLSAIANQLAYQSRSFWVKLMHLLLLLNFVLFSFSSSLLLLLLLSLGFASSFWSSKGQIKNLWDIVPAEAGDRFLSMLPTWHAYERAAEYFIFTYGIEQGRGQTRDQRCWREARRDDLKLYQPRYLISVPLVSSFHGEKFNPEADIFKLWCSEICCTNAIGVTVQNGYGLTETSPVVAARRPSCNLKLFRKKLSVETKRVLGTIGHPLKYTEIKIVDMKTGEVLSDGLKGIVKVKGPQVMKGYYKSTNGTKTFLRCEQHYATIICMIHELHYENINAVSRQAYKSISIQEIRRKRSRSRKEEEDYLKRGNQRTMRQMVVTWWYTYWRKREEMSEKIKGNETNLQAEANKNPSATSEALDEEGWFNTGDIGWIAPMHSMGRSRNCGGMVVLEGRSKDTIVLSTGENVEPTELEAAAMRSSLIQQIMVIGQDQRRLGAIIVPNKDEVLAVARRQSIVNDDSELTENKMMSLTVGFSFRIGPILIADEPFTIDNGLLTPTMKIRRNEVADRYSEQIEQLYNYENKRNKKIALFFLLPCEWPQISISTTASILDLDLDLDSALPYLIGRSQNTLNLCDRGETGITNSGVGDLNLRRRRRGSRSS</sequence>
<evidence type="ECO:0000313" key="4">
    <source>
        <dbReference type="Proteomes" id="UP001055439"/>
    </source>
</evidence>
<feature type="domain" description="AMP-dependent synthetase/ligase" evidence="2">
    <location>
        <begin position="192"/>
        <end position="369"/>
    </location>
</feature>
<keyword evidence="1" id="KW-0472">Membrane</keyword>
<dbReference type="Gene3D" id="2.30.38.10">
    <property type="entry name" value="Luciferase, Domain 3"/>
    <property type="match status" value="1"/>
</dbReference>
<dbReference type="PANTHER" id="PTHR43813:SF1">
    <property type="entry name" value="ACYL-ACTIVATING ENZYME 16, CHLOROPLASTIC-RELATED"/>
    <property type="match status" value="1"/>
</dbReference>
<keyword evidence="1" id="KW-0812">Transmembrane</keyword>
<dbReference type="Gene3D" id="3.40.50.12780">
    <property type="entry name" value="N-terminal domain of ligase-like"/>
    <property type="match status" value="1"/>
</dbReference>
<protein>
    <submittedName>
        <fullName evidence="3">AP-4 complex subunit</fullName>
    </submittedName>
</protein>
<dbReference type="GO" id="GO:0009507">
    <property type="term" value="C:chloroplast"/>
    <property type="evidence" value="ECO:0007669"/>
    <property type="project" value="TreeGrafter"/>
</dbReference>
<evidence type="ECO:0000256" key="1">
    <source>
        <dbReference type="SAM" id="Phobius"/>
    </source>
</evidence>
<reference evidence="3" key="1">
    <citation type="submission" date="2022-05" db="EMBL/GenBank/DDBJ databases">
        <title>The Musa troglodytarum L. genome provides insights into the mechanism of non-climacteric behaviour and enrichment of carotenoids.</title>
        <authorList>
            <person name="Wang J."/>
        </authorList>
    </citation>
    <scope>NUCLEOTIDE SEQUENCE</scope>
    <source>
        <tissue evidence="3">Leaf</tissue>
    </source>
</reference>
<dbReference type="GO" id="GO:0030497">
    <property type="term" value="P:fatty acid elongation"/>
    <property type="evidence" value="ECO:0007669"/>
    <property type="project" value="TreeGrafter"/>
</dbReference>
<gene>
    <name evidence="3" type="ORF">MUK42_17737</name>
</gene>
<proteinExistence type="predicted"/>
<feature type="transmembrane region" description="Helical" evidence="1">
    <location>
        <begin position="119"/>
        <end position="136"/>
    </location>
</feature>
<dbReference type="Proteomes" id="UP001055439">
    <property type="component" value="Chromosome 8"/>
</dbReference>
<dbReference type="InterPro" id="IPR052987">
    <property type="entry name" value="Chloroplast_AMP-bd_Enzymes"/>
</dbReference>
<keyword evidence="4" id="KW-1185">Reference proteome</keyword>
<evidence type="ECO:0000259" key="2">
    <source>
        <dbReference type="Pfam" id="PF00501"/>
    </source>
</evidence>
<dbReference type="OrthoDB" id="29308at2759"/>
<dbReference type="Pfam" id="PF00501">
    <property type="entry name" value="AMP-binding"/>
    <property type="match status" value="1"/>
</dbReference>
<accession>A0A9E7GZJ3</accession>
<dbReference type="InterPro" id="IPR042099">
    <property type="entry name" value="ANL_N_sf"/>
</dbReference>
<dbReference type="SUPFAM" id="SSF56801">
    <property type="entry name" value="Acetyl-CoA synthetase-like"/>
    <property type="match status" value="2"/>
</dbReference>